<dbReference type="AlphaFoldDB" id="A0A1Y2IHH8"/>
<keyword evidence="3" id="KW-1185">Reference proteome</keyword>
<dbReference type="OrthoDB" id="2757072at2759"/>
<gene>
    <name evidence="2" type="ORF">PYCCODRAFT_1437238</name>
</gene>
<name>A0A1Y2IHH8_TRAC3</name>
<sequence length="346" mass="39264">MGTWIPAGHPSAAFLSLTTPPLLLKMSSGAAYLHAGNGYTTSYGAYAPQQYPYPTQQYYPAADQNAYYAQQDGVGRASNSRVPSQPMVQSNDHASGNHRGHASQIPIVTPKPDPDSPPPLRAANIMRSFVVHGNNVHDFKYTGARFIVQLPPCIDPNWRLEVYTRLPPETWTVPNWQERFHGLTMPEKVKDFRKLLKMVRKDVYDAYTPLSALGVDADTINVHRGILPFEGFDHDSWDTITNCLHSPDGIRPTLGLLLAKMIDIQYEWHEKLINEATTVWHTRRDDPIWGRWAENPRLNWLAIRSIRRTLPDMQGHVYYFPELQLMPMTVDPTPRSTMVVVKAEPQ</sequence>
<feature type="compositionally biased region" description="Polar residues" evidence="1">
    <location>
        <begin position="77"/>
        <end position="94"/>
    </location>
</feature>
<dbReference type="EMBL" id="KZ084117">
    <property type="protein sequence ID" value="OSD00640.1"/>
    <property type="molecule type" value="Genomic_DNA"/>
</dbReference>
<evidence type="ECO:0000313" key="2">
    <source>
        <dbReference type="EMBL" id="OSD00640.1"/>
    </source>
</evidence>
<organism evidence="2 3">
    <name type="scientific">Trametes coccinea (strain BRFM310)</name>
    <name type="common">Pycnoporus coccineus</name>
    <dbReference type="NCBI Taxonomy" id="1353009"/>
    <lineage>
        <taxon>Eukaryota</taxon>
        <taxon>Fungi</taxon>
        <taxon>Dikarya</taxon>
        <taxon>Basidiomycota</taxon>
        <taxon>Agaricomycotina</taxon>
        <taxon>Agaricomycetes</taxon>
        <taxon>Polyporales</taxon>
        <taxon>Polyporaceae</taxon>
        <taxon>Trametes</taxon>
    </lineage>
</organism>
<evidence type="ECO:0000313" key="3">
    <source>
        <dbReference type="Proteomes" id="UP000193067"/>
    </source>
</evidence>
<proteinExistence type="predicted"/>
<reference evidence="2 3" key="1">
    <citation type="journal article" date="2015" name="Biotechnol. Biofuels">
        <title>Enhanced degradation of softwood versus hardwood by the white-rot fungus Pycnoporus coccineus.</title>
        <authorList>
            <person name="Couturier M."/>
            <person name="Navarro D."/>
            <person name="Chevret D."/>
            <person name="Henrissat B."/>
            <person name="Piumi F."/>
            <person name="Ruiz-Duenas F.J."/>
            <person name="Martinez A.T."/>
            <person name="Grigoriev I.V."/>
            <person name="Riley R."/>
            <person name="Lipzen A."/>
            <person name="Berrin J.G."/>
            <person name="Master E.R."/>
            <person name="Rosso M.N."/>
        </authorList>
    </citation>
    <scope>NUCLEOTIDE SEQUENCE [LARGE SCALE GENOMIC DNA]</scope>
    <source>
        <strain evidence="2 3">BRFM310</strain>
    </source>
</reference>
<protein>
    <submittedName>
        <fullName evidence="2">Uncharacterized protein</fullName>
    </submittedName>
</protein>
<evidence type="ECO:0000256" key="1">
    <source>
        <dbReference type="SAM" id="MobiDB-lite"/>
    </source>
</evidence>
<feature type="region of interest" description="Disordered" evidence="1">
    <location>
        <begin position="73"/>
        <end position="116"/>
    </location>
</feature>
<accession>A0A1Y2IHH8</accession>
<dbReference type="Proteomes" id="UP000193067">
    <property type="component" value="Unassembled WGS sequence"/>
</dbReference>